<keyword evidence="15" id="KW-1185">Reference proteome</keyword>
<dbReference type="Gene3D" id="1.10.510.10">
    <property type="entry name" value="Transferase(Phosphotransferase) domain 1"/>
    <property type="match status" value="1"/>
</dbReference>
<dbReference type="GO" id="GO:0001653">
    <property type="term" value="F:peptide receptor activity"/>
    <property type="evidence" value="ECO:0007669"/>
    <property type="project" value="TreeGrafter"/>
</dbReference>
<feature type="region of interest" description="Disordered" evidence="10">
    <location>
        <begin position="27"/>
        <end position="50"/>
    </location>
</feature>
<evidence type="ECO:0000256" key="2">
    <source>
        <dbReference type="ARBA" id="ARBA00004370"/>
    </source>
</evidence>
<dbReference type="Pfam" id="PF07714">
    <property type="entry name" value="PK_Tyr_Ser-Thr"/>
    <property type="match status" value="1"/>
</dbReference>
<keyword evidence="9" id="KW-0141">cGMP biosynthesis</keyword>
<keyword evidence="6 11" id="KW-1133">Transmembrane helix</keyword>
<proteinExistence type="predicted"/>
<dbReference type="GO" id="GO:0007168">
    <property type="term" value="P:receptor guanylyl cyclase signaling pathway"/>
    <property type="evidence" value="ECO:0007669"/>
    <property type="project" value="TreeGrafter"/>
</dbReference>
<dbReference type="Pfam" id="PF01094">
    <property type="entry name" value="ANF_receptor"/>
    <property type="match status" value="1"/>
</dbReference>
<dbReference type="InterPro" id="IPR050401">
    <property type="entry name" value="Cyclic_nucleotide_synthase"/>
</dbReference>
<dbReference type="InterPro" id="IPR011009">
    <property type="entry name" value="Kinase-like_dom_sf"/>
</dbReference>
<accession>A0AAD4R086</accession>
<evidence type="ECO:0000256" key="9">
    <source>
        <dbReference type="ARBA" id="ARBA00023293"/>
    </source>
</evidence>
<name>A0AAD4R086_9BILA</name>
<dbReference type="Gene3D" id="3.40.50.2300">
    <property type="match status" value="2"/>
</dbReference>
<feature type="domain" description="Protein kinase" evidence="13">
    <location>
        <begin position="611"/>
        <end position="854"/>
    </location>
</feature>
<protein>
    <recommendedName>
        <fullName evidence="3">guanylate cyclase</fullName>
        <ecNumber evidence="3">4.6.1.2</ecNumber>
    </recommendedName>
</protein>
<dbReference type="AlphaFoldDB" id="A0AAD4R086"/>
<evidence type="ECO:0000256" key="7">
    <source>
        <dbReference type="ARBA" id="ARBA00023136"/>
    </source>
</evidence>
<dbReference type="CDD" id="cd06352">
    <property type="entry name" value="PBP1_NPR_GC-like"/>
    <property type="match status" value="1"/>
</dbReference>
<evidence type="ECO:0000313" key="15">
    <source>
        <dbReference type="Proteomes" id="UP001201812"/>
    </source>
</evidence>
<dbReference type="InterPro" id="IPR028082">
    <property type="entry name" value="Peripla_BP_I"/>
</dbReference>
<dbReference type="EMBL" id="JAKKPZ010000043">
    <property type="protein sequence ID" value="KAI1707073.1"/>
    <property type="molecule type" value="Genomic_DNA"/>
</dbReference>
<evidence type="ECO:0000256" key="11">
    <source>
        <dbReference type="SAM" id="Phobius"/>
    </source>
</evidence>
<dbReference type="PROSITE" id="PS50011">
    <property type="entry name" value="PROTEIN_KINASE_DOM"/>
    <property type="match status" value="1"/>
</dbReference>
<evidence type="ECO:0000256" key="12">
    <source>
        <dbReference type="SAM" id="SignalP"/>
    </source>
</evidence>
<evidence type="ECO:0000256" key="10">
    <source>
        <dbReference type="SAM" id="MobiDB-lite"/>
    </source>
</evidence>
<feature type="signal peptide" evidence="12">
    <location>
        <begin position="1"/>
        <end position="19"/>
    </location>
</feature>
<keyword evidence="4 11" id="KW-0812">Transmembrane</keyword>
<dbReference type="EC" id="4.6.1.2" evidence="3"/>
<dbReference type="GO" id="GO:0004672">
    <property type="term" value="F:protein kinase activity"/>
    <property type="evidence" value="ECO:0007669"/>
    <property type="project" value="InterPro"/>
</dbReference>
<feature type="chain" id="PRO_5041905858" description="guanylate cyclase" evidence="12">
    <location>
        <begin position="20"/>
        <end position="854"/>
    </location>
</feature>
<keyword evidence="8" id="KW-0456">Lyase</keyword>
<evidence type="ECO:0000256" key="1">
    <source>
        <dbReference type="ARBA" id="ARBA00001436"/>
    </source>
</evidence>
<dbReference type="GO" id="GO:0005886">
    <property type="term" value="C:plasma membrane"/>
    <property type="evidence" value="ECO:0007669"/>
    <property type="project" value="TreeGrafter"/>
</dbReference>
<keyword evidence="7 11" id="KW-0472">Membrane</keyword>
<evidence type="ECO:0000256" key="4">
    <source>
        <dbReference type="ARBA" id="ARBA00022692"/>
    </source>
</evidence>
<reference evidence="14" key="1">
    <citation type="submission" date="2022-01" db="EMBL/GenBank/DDBJ databases">
        <title>Genome Sequence Resource for Two Populations of Ditylenchus destructor, the Migratory Endoparasitic Phytonematode.</title>
        <authorList>
            <person name="Zhang H."/>
            <person name="Lin R."/>
            <person name="Xie B."/>
        </authorList>
    </citation>
    <scope>NUCLEOTIDE SEQUENCE</scope>
    <source>
        <strain evidence="14">BazhouSP</strain>
    </source>
</reference>
<dbReference type="GO" id="GO:0004016">
    <property type="term" value="F:adenylate cyclase activity"/>
    <property type="evidence" value="ECO:0007669"/>
    <property type="project" value="TreeGrafter"/>
</dbReference>
<dbReference type="GO" id="GO:0004383">
    <property type="term" value="F:guanylate cyclase activity"/>
    <property type="evidence" value="ECO:0007669"/>
    <property type="project" value="UniProtKB-EC"/>
</dbReference>
<evidence type="ECO:0000313" key="14">
    <source>
        <dbReference type="EMBL" id="KAI1707073.1"/>
    </source>
</evidence>
<keyword evidence="14" id="KW-0675">Receptor</keyword>
<evidence type="ECO:0000256" key="8">
    <source>
        <dbReference type="ARBA" id="ARBA00023239"/>
    </source>
</evidence>
<keyword evidence="12" id="KW-0732">Signal</keyword>
<keyword evidence="5" id="KW-0547">Nucleotide-binding</keyword>
<dbReference type="Proteomes" id="UP001201812">
    <property type="component" value="Unassembled WGS sequence"/>
</dbReference>
<evidence type="ECO:0000259" key="13">
    <source>
        <dbReference type="PROSITE" id="PS50011"/>
    </source>
</evidence>
<dbReference type="InterPro" id="IPR001245">
    <property type="entry name" value="Ser-Thr/Tyr_kinase_cat_dom"/>
</dbReference>
<sequence>MQLFLPLAFTSILLTSISAQLTPSTVPPLTTGSSTVPPLLSSPPNQTQNPLLPLTTTVFPTLIPGNVVSPPGINTSIPNSLPSQVTPFPNLPGRNVSEGIIRMKVGLLFCNATQRQRSLMGFGQSSPAITIAIRKIRKDHLIDNIDMTFVWYMDNCNEAQAVGYTTKLIQQDGVDAIIGPSCATSAIVAGIVSAYYNTPMFVWGAATASELSDPLRFPTLSNVGVNTYVLGLAVRALLVQYNWTEFALLYTLDEEQRKCDFLQQDLEKAFVDDPTGTTIVYKRQLYSTERSMKDALSDVKSRARIILACFDSDLDKRAFLIYANDLGLNQNDEYVFIFPDVRSQGMLQRVQHSFNSAPGVAQQQRSQAYINFWMDQNGDPGDGRNQDALATARHSIVVDLENQNDTTIEQFNEEMISLFGQSPFFCTGTCLGNPANETSASIYSRSLHDATYMYAKALNRTLRKGFSSADFRNGTFLMSMSRGDFDGLTGRVRINENGTREPVLYVTALDVFDAPTVYLTISIIANVVTVYENYTNEFSSIWANRHGQRPLYKPLCGYTGLECPVSLALYLSVGGAVILILFICTLIGIGYAIRERYREKERLDRECQIPYKSLRRIPDVKSAEILKSMRSMHSSISGGTKFTMDSHVETDNHVFFVYSKEVVYAEKFPVRMRPTPEEMGQLRKLRQFDNDNVNKFYGLCMDGPMLFSVWKCCQRGSLKDVIAKETYVSDTFVMFALMRDIASGLIALHNSFIGAHGSLTSECCLINDRWQVKIGDHGLSMIRQRQAVHRKKLLWAAPEIIRTGDRRGTKEGDVYSFAIICSELINREKVWNGVEKDEEIEGKCTLNGFLIPYP</sequence>
<comment type="caution">
    <text evidence="14">The sequence shown here is derived from an EMBL/GenBank/DDBJ whole genome shotgun (WGS) entry which is preliminary data.</text>
</comment>
<dbReference type="SUPFAM" id="SSF56112">
    <property type="entry name" value="Protein kinase-like (PK-like)"/>
    <property type="match status" value="1"/>
</dbReference>
<dbReference type="SUPFAM" id="SSF53822">
    <property type="entry name" value="Periplasmic binding protein-like I"/>
    <property type="match status" value="1"/>
</dbReference>
<dbReference type="PANTHER" id="PTHR11920:SF495">
    <property type="entry name" value="RECEPTOR-TYPE GUANYLATE CYCLASE GCY-7"/>
    <property type="match status" value="1"/>
</dbReference>
<comment type="catalytic activity">
    <reaction evidence="1">
        <text>GTP = 3',5'-cyclic GMP + diphosphate</text>
        <dbReference type="Rhea" id="RHEA:13665"/>
        <dbReference type="ChEBI" id="CHEBI:33019"/>
        <dbReference type="ChEBI" id="CHEBI:37565"/>
        <dbReference type="ChEBI" id="CHEBI:57746"/>
        <dbReference type="EC" id="4.6.1.2"/>
    </reaction>
</comment>
<gene>
    <name evidence="14" type="ORF">DdX_12664</name>
</gene>
<evidence type="ECO:0000256" key="3">
    <source>
        <dbReference type="ARBA" id="ARBA00012202"/>
    </source>
</evidence>
<feature type="transmembrane region" description="Helical" evidence="11">
    <location>
        <begin position="567"/>
        <end position="593"/>
    </location>
</feature>
<dbReference type="InterPro" id="IPR001828">
    <property type="entry name" value="ANF_lig-bd_rcpt"/>
</dbReference>
<evidence type="ECO:0000256" key="5">
    <source>
        <dbReference type="ARBA" id="ARBA00022741"/>
    </source>
</evidence>
<organism evidence="14 15">
    <name type="scientific">Ditylenchus destructor</name>
    <dbReference type="NCBI Taxonomy" id="166010"/>
    <lineage>
        <taxon>Eukaryota</taxon>
        <taxon>Metazoa</taxon>
        <taxon>Ecdysozoa</taxon>
        <taxon>Nematoda</taxon>
        <taxon>Chromadorea</taxon>
        <taxon>Rhabditida</taxon>
        <taxon>Tylenchina</taxon>
        <taxon>Tylenchomorpha</taxon>
        <taxon>Sphaerularioidea</taxon>
        <taxon>Anguinidae</taxon>
        <taxon>Anguininae</taxon>
        <taxon>Ditylenchus</taxon>
    </lineage>
</organism>
<dbReference type="GO" id="GO:0005524">
    <property type="term" value="F:ATP binding"/>
    <property type="evidence" value="ECO:0007669"/>
    <property type="project" value="InterPro"/>
</dbReference>
<comment type="subcellular location">
    <subcellularLocation>
        <location evidence="2">Membrane</location>
    </subcellularLocation>
</comment>
<dbReference type="PANTHER" id="PTHR11920">
    <property type="entry name" value="GUANYLYL CYCLASE"/>
    <property type="match status" value="1"/>
</dbReference>
<dbReference type="InterPro" id="IPR000719">
    <property type="entry name" value="Prot_kinase_dom"/>
</dbReference>
<evidence type="ECO:0000256" key="6">
    <source>
        <dbReference type="ARBA" id="ARBA00022989"/>
    </source>
</evidence>